<evidence type="ECO:0000256" key="1">
    <source>
        <dbReference type="ARBA" id="ARBA00022737"/>
    </source>
</evidence>
<keyword evidence="2 3" id="KW-0040">ANK repeat</keyword>
<dbReference type="RefSeq" id="XP_070885514.1">
    <property type="nucleotide sequence ID" value="XM_071033078.1"/>
</dbReference>
<dbReference type="PROSITE" id="PS50088">
    <property type="entry name" value="ANK_REPEAT"/>
    <property type="match status" value="2"/>
</dbReference>
<dbReference type="InterPro" id="IPR002110">
    <property type="entry name" value="Ankyrin_rpt"/>
</dbReference>
<dbReference type="GeneID" id="98148150"/>
<reference evidence="4 5" key="1">
    <citation type="submission" date="2024-07" db="EMBL/GenBank/DDBJ databases">
        <title>Section-level genome sequencing and comparative genomics of Aspergillus sections Usti and Cavernicolus.</title>
        <authorList>
            <consortium name="Lawrence Berkeley National Laboratory"/>
            <person name="Nybo J.L."/>
            <person name="Vesth T.C."/>
            <person name="Theobald S."/>
            <person name="Frisvad J.C."/>
            <person name="Larsen T.O."/>
            <person name="Kjaerboelling I."/>
            <person name="Rothschild-Mancinelli K."/>
            <person name="Lyhne E.K."/>
            <person name="Kogle M.E."/>
            <person name="Barry K."/>
            <person name="Clum A."/>
            <person name="Na H."/>
            <person name="Ledsgaard L."/>
            <person name="Lin J."/>
            <person name="Lipzen A."/>
            <person name="Kuo A."/>
            <person name="Riley R."/>
            <person name="Mondo S."/>
            <person name="Labutti K."/>
            <person name="Haridas S."/>
            <person name="Pangalinan J."/>
            <person name="Salamov A.A."/>
            <person name="Simmons B.A."/>
            <person name="Magnuson J.K."/>
            <person name="Chen J."/>
            <person name="Drula E."/>
            <person name="Henrissat B."/>
            <person name="Wiebenga A."/>
            <person name="Lubbers R.J."/>
            <person name="Gomes A.C."/>
            <person name="Macurrencykelacurrency M.R."/>
            <person name="Stajich J."/>
            <person name="Grigoriev I.V."/>
            <person name="Mortensen U.H."/>
            <person name="De Vries R.P."/>
            <person name="Baker S.E."/>
            <person name="Andersen M.R."/>
        </authorList>
    </citation>
    <scope>NUCLEOTIDE SEQUENCE [LARGE SCALE GENOMIC DNA]</scope>
    <source>
        <strain evidence="4 5">CBS 449.75</strain>
    </source>
</reference>
<dbReference type="Proteomes" id="UP001610432">
    <property type="component" value="Unassembled WGS sequence"/>
</dbReference>
<dbReference type="EMBL" id="JBFXLQ010000024">
    <property type="protein sequence ID" value="KAL2866535.1"/>
    <property type="molecule type" value="Genomic_DNA"/>
</dbReference>
<comment type="caution">
    <text evidence="4">The sequence shown here is derived from an EMBL/GenBank/DDBJ whole genome shotgun (WGS) entry which is preliminary data.</text>
</comment>
<dbReference type="PANTHER" id="PTHR24198:SF165">
    <property type="entry name" value="ANKYRIN REPEAT-CONTAINING PROTEIN-RELATED"/>
    <property type="match status" value="1"/>
</dbReference>
<dbReference type="InterPro" id="IPR036770">
    <property type="entry name" value="Ankyrin_rpt-contain_sf"/>
</dbReference>
<keyword evidence="5" id="KW-1185">Reference proteome</keyword>
<accession>A0ABR4LPT1</accession>
<dbReference type="Gene3D" id="1.25.40.20">
    <property type="entry name" value="Ankyrin repeat-containing domain"/>
    <property type="match status" value="1"/>
</dbReference>
<sequence>MLSLVDLPENIHLHIYEYRDPRHLNNLPELISDAAKRQLLRESARGGSLAAIQKLVDEFKFEVSNHAGYEALKLAAQKGHVSVVAYLLDRGVEYCRESEYRALMEVPWSDRHEQSALELAAVSGNFNVVRLLLNHGATPEDKVDALILVVRNEEEMVVRELLDRRDPGFPGLLSATSSVSLL</sequence>
<dbReference type="SUPFAM" id="SSF48403">
    <property type="entry name" value="Ankyrin repeat"/>
    <property type="match status" value="1"/>
</dbReference>
<gene>
    <name evidence="4" type="ORF">BJX67DRAFT_381770</name>
</gene>
<protein>
    <recommendedName>
        <fullName evidence="6">Ankyrin repeat-containing domain protein</fullName>
    </recommendedName>
</protein>
<name>A0ABR4LPT1_9EURO</name>
<dbReference type="PROSITE" id="PS50297">
    <property type="entry name" value="ANK_REP_REGION"/>
    <property type="match status" value="2"/>
</dbReference>
<dbReference type="SMART" id="SM00248">
    <property type="entry name" value="ANK"/>
    <property type="match status" value="2"/>
</dbReference>
<dbReference type="Pfam" id="PF12796">
    <property type="entry name" value="Ank_2"/>
    <property type="match status" value="1"/>
</dbReference>
<keyword evidence="1" id="KW-0677">Repeat</keyword>
<evidence type="ECO:0000256" key="2">
    <source>
        <dbReference type="ARBA" id="ARBA00023043"/>
    </source>
</evidence>
<proteinExistence type="predicted"/>
<dbReference type="PANTHER" id="PTHR24198">
    <property type="entry name" value="ANKYRIN REPEAT AND PROTEIN KINASE DOMAIN-CONTAINING PROTEIN"/>
    <property type="match status" value="1"/>
</dbReference>
<organism evidence="4 5">
    <name type="scientific">Aspergillus lucknowensis</name>
    <dbReference type="NCBI Taxonomy" id="176173"/>
    <lineage>
        <taxon>Eukaryota</taxon>
        <taxon>Fungi</taxon>
        <taxon>Dikarya</taxon>
        <taxon>Ascomycota</taxon>
        <taxon>Pezizomycotina</taxon>
        <taxon>Eurotiomycetes</taxon>
        <taxon>Eurotiomycetidae</taxon>
        <taxon>Eurotiales</taxon>
        <taxon>Aspergillaceae</taxon>
        <taxon>Aspergillus</taxon>
        <taxon>Aspergillus subgen. Nidulantes</taxon>
    </lineage>
</organism>
<feature type="repeat" description="ANK" evidence="3">
    <location>
        <begin position="112"/>
        <end position="144"/>
    </location>
</feature>
<evidence type="ECO:0000313" key="5">
    <source>
        <dbReference type="Proteomes" id="UP001610432"/>
    </source>
</evidence>
<evidence type="ECO:0008006" key="6">
    <source>
        <dbReference type="Google" id="ProtNLM"/>
    </source>
</evidence>
<feature type="repeat" description="ANK" evidence="3">
    <location>
        <begin position="67"/>
        <end position="99"/>
    </location>
</feature>
<evidence type="ECO:0000313" key="4">
    <source>
        <dbReference type="EMBL" id="KAL2866535.1"/>
    </source>
</evidence>
<evidence type="ECO:0000256" key="3">
    <source>
        <dbReference type="PROSITE-ProRule" id="PRU00023"/>
    </source>
</evidence>